<reference evidence="1 2" key="1">
    <citation type="submission" date="2023-08" db="EMBL/GenBank/DDBJ databases">
        <title>A Necator americanus chromosomal reference genome.</title>
        <authorList>
            <person name="Ilik V."/>
            <person name="Petrzelkova K.J."/>
            <person name="Pardy F."/>
            <person name="Fuh T."/>
            <person name="Niatou-Singa F.S."/>
            <person name="Gouil Q."/>
            <person name="Baker L."/>
            <person name="Ritchie M.E."/>
            <person name="Jex A.R."/>
            <person name="Gazzola D."/>
            <person name="Li H."/>
            <person name="Toshio Fujiwara R."/>
            <person name="Zhan B."/>
            <person name="Aroian R.V."/>
            <person name="Pafco B."/>
            <person name="Schwarz E.M."/>
        </authorList>
    </citation>
    <scope>NUCLEOTIDE SEQUENCE [LARGE SCALE GENOMIC DNA]</scope>
    <source>
        <strain evidence="1 2">Aroian</strain>
        <tissue evidence="1">Whole animal</tissue>
    </source>
</reference>
<sequence length="153" mass="17397">MVLSECGSMSWLSSTTIVYCCVNICGDTDEGLKKDVLYILSVMTPEKRIQGGYPVCKKSMAKKVCMAIFSVHPYLKEDKDIKRVQQGNLIFRHVTPFWVWKDAKDKGERLYDKIYRTLEAGGSVTTQPPTCAERDQWQLLHTSPATVESKKKN</sequence>
<evidence type="ECO:0000313" key="1">
    <source>
        <dbReference type="EMBL" id="KAK6726297.1"/>
    </source>
</evidence>
<proteinExistence type="predicted"/>
<organism evidence="1 2">
    <name type="scientific">Necator americanus</name>
    <name type="common">Human hookworm</name>
    <dbReference type="NCBI Taxonomy" id="51031"/>
    <lineage>
        <taxon>Eukaryota</taxon>
        <taxon>Metazoa</taxon>
        <taxon>Ecdysozoa</taxon>
        <taxon>Nematoda</taxon>
        <taxon>Chromadorea</taxon>
        <taxon>Rhabditida</taxon>
        <taxon>Rhabditina</taxon>
        <taxon>Rhabditomorpha</taxon>
        <taxon>Strongyloidea</taxon>
        <taxon>Ancylostomatidae</taxon>
        <taxon>Bunostominae</taxon>
        <taxon>Necator</taxon>
    </lineage>
</organism>
<gene>
    <name evidence="1" type="primary">Necator_chrI.g670</name>
    <name evidence="1" type="ORF">RB195_004548</name>
</gene>
<name>A0ABR1BLY7_NECAM</name>
<dbReference type="Proteomes" id="UP001303046">
    <property type="component" value="Unassembled WGS sequence"/>
</dbReference>
<protein>
    <submittedName>
        <fullName evidence="1">Uncharacterized protein</fullName>
    </submittedName>
</protein>
<keyword evidence="2" id="KW-1185">Reference proteome</keyword>
<comment type="caution">
    <text evidence="1">The sequence shown here is derived from an EMBL/GenBank/DDBJ whole genome shotgun (WGS) entry which is preliminary data.</text>
</comment>
<accession>A0ABR1BLY7</accession>
<dbReference type="EMBL" id="JAVFWL010000001">
    <property type="protein sequence ID" value="KAK6726297.1"/>
    <property type="molecule type" value="Genomic_DNA"/>
</dbReference>
<evidence type="ECO:0000313" key="2">
    <source>
        <dbReference type="Proteomes" id="UP001303046"/>
    </source>
</evidence>